<reference evidence="5 6" key="1">
    <citation type="submission" date="2024-03" db="EMBL/GenBank/DDBJ databases">
        <authorList>
            <person name="Martinez-Hernandez J."/>
        </authorList>
    </citation>
    <scope>NUCLEOTIDE SEQUENCE [LARGE SCALE GENOMIC DNA]</scope>
</reference>
<dbReference type="Pfam" id="PF09265">
    <property type="entry name" value="Cytokin-bind"/>
    <property type="match status" value="1"/>
</dbReference>
<protein>
    <recommendedName>
        <fullName evidence="4">Cytokinin dehydrogenase 1 FAD/cytokinin binding domain-containing protein</fullName>
    </recommendedName>
</protein>
<dbReference type="AlphaFoldDB" id="A0AAV1W6F1"/>
<dbReference type="InterPro" id="IPR016164">
    <property type="entry name" value="FAD-linked_Oxase-like_C"/>
</dbReference>
<dbReference type="GO" id="GO:0009690">
    <property type="term" value="P:cytokinin metabolic process"/>
    <property type="evidence" value="ECO:0007669"/>
    <property type="project" value="InterPro"/>
</dbReference>
<proteinExistence type="predicted"/>
<keyword evidence="3" id="KW-0274">FAD</keyword>
<evidence type="ECO:0000259" key="4">
    <source>
        <dbReference type="Pfam" id="PF09265"/>
    </source>
</evidence>
<evidence type="ECO:0000256" key="2">
    <source>
        <dbReference type="ARBA" id="ARBA00022630"/>
    </source>
</evidence>
<name>A0AAV1W6F1_LUPLU</name>
<organism evidence="5 6">
    <name type="scientific">Lupinus luteus</name>
    <name type="common">European yellow lupine</name>
    <dbReference type="NCBI Taxonomy" id="3873"/>
    <lineage>
        <taxon>Eukaryota</taxon>
        <taxon>Viridiplantae</taxon>
        <taxon>Streptophyta</taxon>
        <taxon>Embryophyta</taxon>
        <taxon>Tracheophyta</taxon>
        <taxon>Spermatophyta</taxon>
        <taxon>Magnoliopsida</taxon>
        <taxon>eudicotyledons</taxon>
        <taxon>Gunneridae</taxon>
        <taxon>Pentapetalae</taxon>
        <taxon>rosids</taxon>
        <taxon>fabids</taxon>
        <taxon>Fabales</taxon>
        <taxon>Fabaceae</taxon>
        <taxon>Papilionoideae</taxon>
        <taxon>50 kb inversion clade</taxon>
        <taxon>genistoids sensu lato</taxon>
        <taxon>core genistoids</taxon>
        <taxon>Genisteae</taxon>
        <taxon>Lupinus</taxon>
    </lineage>
</organism>
<gene>
    <name evidence="5" type="ORF">LLUT_LOCUS6034</name>
</gene>
<dbReference type="InterPro" id="IPR016170">
    <property type="entry name" value="Cytok_DH_C_sf"/>
</dbReference>
<dbReference type="GO" id="GO:0019139">
    <property type="term" value="F:cytokinin dehydrogenase activity"/>
    <property type="evidence" value="ECO:0007669"/>
    <property type="project" value="InterPro"/>
</dbReference>
<dbReference type="GO" id="GO:0050660">
    <property type="term" value="F:flavin adenine dinucleotide binding"/>
    <property type="evidence" value="ECO:0007669"/>
    <property type="project" value="InterPro"/>
</dbReference>
<dbReference type="Proteomes" id="UP001497480">
    <property type="component" value="Unassembled WGS sequence"/>
</dbReference>
<keyword evidence="6" id="KW-1185">Reference proteome</keyword>
<dbReference type="SUPFAM" id="SSF55103">
    <property type="entry name" value="FAD-linked oxidases, C-terminal domain"/>
    <property type="match status" value="1"/>
</dbReference>
<dbReference type="InterPro" id="IPR015345">
    <property type="entry name" value="Cytokinin_DH_FAD/cytokin-bd"/>
</dbReference>
<evidence type="ECO:0000313" key="5">
    <source>
        <dbReference type="EMBL" id="CAL0304974.1"/>
    </source>
</evidence>
<feature type="domain" description="Cytokinin dehydrogenase 1 FAD/cytokinin binding" evidence="4">
    <location>
        <begin position="1"/>
        <end position="88"/>
    </location>
</feature>
<dbReference type="EMBL" id="CAXHTB010000004">
    <property type="protein sequence ID" value="CAL0304974.1"/>
    <property type="molecule type" value="Genomic_DNA"/>
</dbReference>
<evidence type="ECO:0000256" key="3">
    <source>
        <dbReference type="ARBA" id="ARBA00022827"/>
    </source>
</evidence>
<evidence type="ECO:0000256" key="1">
    <source>
        <dbReference type="ARBA" id="ARBA00001974"/>
    </source>
</evidence>
<dbReference type="Gene3D" id="3.40.462.10">
    <property type="entry name" value="FAD-linked oxidases, C-terminal domain"/>
    <property type="match status" value="1"/>
</dbReference>
<evidence type="ECO:0000313" key="6">
    <source>
        <dbReference type="Proteomes" id="UP001497480"/>
    </source>
</evidence>
<keyword evidence="2" id="KW-0285">Flavoprotein</keyword>
<accession>A0AAV1W6F1</accession>
<comment type="caution">
    <text evidence="5">The sequence shown here is derived from an EMBL/GenBank/DDBJ whole genome shotgun (WGS) entry which is preliminary data.</text>
</comment>
<sequence length="88" mass="10027">MSTVTPNEDIFYVLGLFRSSGFDKGEVEASEAQNQQILQFCKDVGIGIKEYLASLQTHEELVYQYGSKWQLIEDRKTKLDPKRILSPG</sequence>
<comment type="cofactor">
    <cofactor evidence="1">
        <name>FAD</name>
        <dbReference type="ChEBI" id="CHEBI:57692"/>
    </cofactor>
</comment>